<dbReference type="Gene3D" id="3.30.2290.10">
    <property type="entry name" value="PmbA/TldD superfamily"/>
    <property type="match status" value="1"/>
</dbReference>
<sequence>MNHVPNRRDFLRSTTLGAGILVLSPWVRAQTPESLLRTPAPDPDRLIAVARQALDAARSAGASDVDVRILTGARMRWDPVPDATASVNEAERNHLVGQPVLQHGARIGLRVWVDGHMGFAGNMLSFNADQTAALAKLAVQRAKAWKVAGQAASHLAAAPVVENGQWQTPIQIDPFTVPIGEQEGTLLEAMQAVRHTPTTAAISLSLYIEWKRIDELFASSTGSLLRQRLYSANHTGGFWAREKAGEWGFVSIQTGDLGGSRGYEGLKNLKQKLAAATQTAEEVRSLPWRPIEAGSYDVVLSPRAAAQLVASTIGYPLELDRALLRTSSFKEYATSYAVPPNEAIGRFEIGNELLNVRADRSRPGLAATVGWDAEGVKASEFALVQGGVLQNYLSDRSTAAALKPGYERLAQPVQSTGCASDGGGLLPKIKLPNLALLPGSEAISQNDLIKDVKNGYLIDDLYPSADHTGLNVQARAQHARHIRDGALGDVIQHATLQFNTPRFWQGLDALGGAATVATHHHQLDERHLEKLSHVSITAPAMRVRKVNMVNTGRRGRRSD</sequence>
<dbReference type="GO" id="GO:0006508">
    <property type="term" value="P:proteolysis"/>
    <property type="evidence" value="ECO:0007669"/>
    <property type="project" value="InterPro"/>
</dbReference>
<dbReference type="InterPro" id="IPR051463">
    <property type="entry name" value="Peptidase_U62_metallo"/>
</dbReference>
<comment type="similarity">
    <text evidence="1">Belongs to the peptidase U62 family.</text>
</comment>
<dbReference type="InterPro" id="IPR035068">
    <property type="entry name" value="TldD/PmbA_N"/>
</dbReference>
<evidence type="ECO:0000313" key="3">
    <source>
        <dbReference type="EMBL" id="SHF16740.1"/>
    </source>
</evidence>
<proteinExistence type="inferred from homology"/>
<name>A0A1M4ZFE9_9BURK</name>
<dbReference type="Pfam" id="PF19289">
    <property type="entry name" value="PmbA_TldD_3rd"/>
    <property type="match status" value="1"/>
</dbReference>
<dbReference type="GO" id="GO:0005829">
    <property type="term" value="C:cytosol"/>
    <property type="evidence" value="ECO:0007669"/>
    <property type="project" value="TreeGrafter"/>
</dbReference>
<dbReference type="EMBL" id="FQUZ01000014">
    <property type="protein sequence ID" value="SHF16740.1"/>
    <property type="molecule type" value="Genomic_DNA"/>
</dbReference>
<dbReference type="InterPro" id="IPR006311">
    <property type="entry name" value="TAT_signal"/>
</dbReference>
<evidence type="ECO:0000256" key="1">
    <source>
        <dbReference type="ARBA" id="ARBA00005836"/>
    </source>
</evidence>
<dbReference type="STRING" id="1122156.SAMN02745117_01445"/>
<evidence type="ECO:0000259" key="2">
    <source>
        <dbReference type="Pfam" id="PF19289"/>
    </source>
</evidence>
<evidence type="ECO:0000313" key="4">
    <source>
        <dbReference type="Proteomes" id="UP000184327"/>
    </source>
</evidence>
<dbReference type="Proteomes" id="UP000184327">
    <property type="component" value="Unassembled WGS sequence"/>
</dbReference>
<keyword evidence="4" id="KW-1185">Reference proteome</keyword>
<dbReference type="InterPro" id="IPR045569">
    <property type="entry name" value="Metalloprtase-TldD/E_C"/>
</dbReference>
<organism evidence="3 4">
    <name type="scientific">Lampropedia hyalina DSM 16112</name>
    <dbReference type="NCBI Taxonomy" id="1122156"/>
    <lineage>
        <taxon>Bacteria</taxon>
        <taxon>Pseudomonadati</taxon>
        <taxon>Pseudomonadota</taxon>
        <taxon>Betaproteobacteria</taxon>
        <taxon>Burkholderiales</taxon>
        <taxon>Comamonadaceae</taxon>
        <taxon>Lampropedia</taxon>
    </lineage>
</organism>
<dbReference type="SUPFAM" id="SSF111283">
    <property type="entry name" value="Putative modulator of DNA gyrase, PmbA/TldD"/>
    <property type="match status" value="1"/>
</dbReference>
<dbReference type="GO" id="GO:0008237">
    <property type="term" value="F:metallopeptidase activity"/>
    <property type="evidence" value="ECO:0007669"/>
    <property type="project" value="InterPro"/>
</dbReference>
<feature type="domain" description="Metalloprotease TldD/E C-terminal" evidence="2">
    <location>
        <begin position="294"/>
        <end position="548"/>
    </location>
</feature>
<dbReference type="PROSITE" id="PS51318">
    <property type="entry name" value="TAT"/>
    <property type="match status" value="1"/>
</dbReference>
<dbReference type="PANTHER" id="PTHR30624">
    <property type="entry name" value="UNCHARACTERIZED PROTEIN TLDD AND PMBA"/>
    <property type="match status" value="1"/>
</dbReference>
<reference evidence="3 4" key="1">
    <citation type="submission" date="2016-11" db="EMBL/GenBank/DDBJ databases">
        <authorList>
            <person name="Jaros S."/>
            <person name="Januszkiewicz K."/>
            <person name="Wedrychowicz H."/>
        </authorList>
    </citation>
    <scope>NUCLEOTIDE SEQUENCE [LARGE SCALE GENOMIC DNA]</scope>
    <source>
        <strain evidence="3 4">DSM 16112</strain>
    </source>
</reference>
<accession>A0A1M4ZFE9</accession>
<dbReference type="RefSeq" id="WP_073356027.1">
    <property type="nucleotide sequence ID" value="NZ_FQUZ01000014.1"/>
</dbReference>
<dbReference type="InterPro" id="IPR036059">
    <property type="entry name" value="TldD/PmbA_sf"/>
</dbReference>
<protein>
    <submittedName>
        <fullName evidence="3">TldD protein</fullName>
    </submittedName>
</protein>
<dbReference type="AlphaFoldDB" id="A0A1M4ZFE9"/>
<dbReference type="PANTHER" id="PTHR30624:SF10">
    <property type="entry name" value="CONSERVED PROTEIN"/>
    <property type="match status" value="1"/>
</dbReference>
<gene>
    <name evidence="3" type="ORF">SAMN02745117_01445</name>
</gene>
<dbReference type="OrthoDB" id="9803213at2"/>